<dbReference type="Gene3D" id="3.90.79.10">
    <property type="entry name" value="Nucleoside Triphosphate Pyrophosphohydrolase"/>
    <property type="match status" value="1"/>
</dbReference>
<dbReference type="CDD" id="cd03426">
    <property type="entry name" value="NUDIX_CoAse_Nudt7"/>
    <property type="match status" value="1"/>
</dbReference>
<dbReference type="GO" id="GO:0010945">
    <property type="term" value="F:coenzyme A diphosphatase activity"/>
    <property type="evidence" value="ECO:0007669"/>
    <property type="project" value="InterPro"/>
</dbReference>
<evidence type="ECO:0000259" key="8">
    <source>
        <dbReference type="PROSITE" id="PS51462"/>
    </source>
</evidence>
<dbReference type="Pfam" id="PF00293">
    <property type="entry name" value="NUDIX"/>
    <property type="match status" value="1"/>
</dbReference>
<dbReference type="PANTHER" id="PTHR12992:SF24">
    <property type="entry name" value="PEROXISOMAL COENZYME A DIPHOSPHATASE NUDT7"/>
    <property type="match status" value="1"/>
</dbReference>
<dbReference type="AlphaFoldDB" id="A0A4Z1P9S3"/>
<evidence type="ECO:0000256" key="4">
    <source>
        <dbReference type="ARBA" id="ARBA00022801"/>
    </source>
</evidence>
<dbReference type="PANTHER" id="PTHR12992">
    <property type="entry name" value="NUDIX HYDROLASE"/>
    <property type="match status" value="1"/>
</dbReference>
<organism evidence="9 10">
    <name type="scientific">Venturia nashicola</name>
    <dbReference type="NCBI Taxonomy" id="86259"/>
    <lineage>
        <taxon>Eukaryota</taxon>
        <taxon>Fungi</taxon>
        <taxon>Dikarya</taxon>
        <taxon>Ascomycota</taxon>
        <taxon>Pezizomycotina</taxon>
        <taxon>Dothideomycetes</taxon>
        <taxon>Pleosporomycetidae</taxon>
        <taxon>Venturiales</taxon>
        <taxon>Venturiaceae</taxon>
        <taxon>Venturia</taxon>
    </lineage>
</organism>
<dbReference type="InterPro" id="IPR000086">
    <property type="entry name" value="NUDIX_hydrolase_dom"/>
</dbReference>
<reference evidence="9 10" key="1">
    <citation type="submission" date="2019-04" db="EMBL/GenBank/DDBJ databases">
        <title>High contiguity whole genome sequence and gene annotation resource for two Venturia nashicola isolates.</title>
        <authorList>
            <person name="Prokchorchik M."/>
            <person name="Won K."/>
            <person name="Lee Y."/>
            <person name="Choi E.D."/>
            <person name="Segonzac C."/>
            <person name="Sohn K.H."/>
        </authorList>
    </citation>
    <scope>NUCLEOTIDE SEQUENCE [LARGE SCALE GENOMIC DNA]</scope>
    <source>
        <strain evidence="9 10">PRI2</strain>
    </source>
</reference>
<accession>A0A4Z1P9S3</accession>
<evidence type="ECO:0000256" key="2">
    <source>
        <dbReference type="ARBA" id="ARBA00001946"/>
    </source>
</evidence>
<evidence type="ECO:0000256" key="7">
    <source>
        <dbReference type="SAM" id="MobiDB-lite"/>
    </source>
</evidence>
<evidence type="ECO:0000256" key="3">
    <source>
        <dbReference type="ARBA" id="ARBA00022723"/>
    </source>
</evidence>
<evidence type="ECO:0000256" key="1">
    <source>
        <dbReference type="ARBA" id="ARBA00001936"/>
    </source>
</evidence>
<comment type="cofactor">
    <cofactor evidence="2">
        <name>Mg(2+)</name>
        <dbReference type="ChEBI" id="CHEBI:18420"/>
    </cofactor>
</comment>
<protein>
    <submittedName>
        <fullName evidence="9">Mediator of RNA polymerase II transcription subunit 12</fullName>
    </submittedName>
</protein>
<evidence type="ECO:0000313" key="10">
    <source>
        <dbReference type="Proteomes" id="UP000298493"/>
    </source>
</evidence>
<keyword evidence="4" id="KW-0378">Hydrolase</keyword>
<keyword evidence="5" id="KW-0460">Magnesium</keyword>
<proteinExistence type="predicted"/>
<dbReference type="InterPro" id="IPR015797">
    <property type="entry name" value="NUDIX_hydrolase-like_dom_sf"/>
</dbReference>
<feature type="domain" description="Nudix hydrolase" evidence="8">
    <location>
        <begin position="31"/>
        <end position="192"/>
    </location>
</feature>
<dbReference type="STRING" id="86259.A0A4Z1P9S3"/>
<comment type="cofactor">
    <cofactor evidence="1">
        <name>Mn(2+)</name>
        <dbReference type="ChEBI" id="CHEBI:29035"/>
    </cofactor>
</comment>
<keyword evidence="3" id="KW-0479">Metal-binding</keyword>
<dbReference type="EMBL" id="SNSC02000016">
    <property type="protein sequence ID" value="TID17543.1"/>
    <property type="molecule type" value="Genomic_DNA"/>
</dbReference>
<evidence type="ECO:0000313" key="9">
    <source>
        <dbReference type="EMBL" id="TID17543.1"/>
    </source>
</evidence>
<dbReference type="PROSITE" id="PS51462">
    <property type="entry name" value="NUDIX"/>
    <property type="match status" value="1"/>
</dbReference>
<feature type="region of interest" description="Disordered" evidence="7">
    <location>
        <begin position="299"/>
        <end position="319"/>
    </location>
</feature>
<dbReference type="InterPro" id="IPR045121">
    <property type="entry name" value="CoAse"/>
</dbReference>
<keyword evidence="6" id="KW-0464">Manganese</keyword>
<gene>
    <name evidence="9" type="ORF">E6O75_ATG08289</name>
</gene>
<comment type="caution">
    <text evidence="9">The sequence shown here is derived from an EMBL/GenBank/DDBJ whole genome shotgun (WGS) entry which is preliminary data.</text>
</comment>
<sequence>MATLKPIHAAAIERLRNYVPPPTHYYSLPVSRRAAVLILLYADARGELSVVLTMRAKTLSSYAGQAALPGGKADDLTETPFQTARREAFEEVGLPLSDDKLPKPFRVEHLCQLPTNFARTELGVRPCVAFLSPHPDWPKDKPVPNVEETLIPRLDAREVAAVFTAPLQNFLKEKLESDTNERRWYDGLWMDWNNTRWRFHNFYVPVAGQRVAWASPTSTSSPAVGSTSLPYRDIPRSAKVAAKEAEEMTKRFRVFGMTGRIMVDAARVAYGEAPEFEHTMHLGDEDMIGHMLKEGRLGPLLRKRPGDHEDGDAEAAAKI</sequence>
<dbReference type="GO" id="GO:0015938">
    <property type="term" value="P:coenzyme A catabolic process"/>
    <property type="evidence" value="ECO:0007669"/>
    <property type="project" value="TreeGrafter"/>
</dbReference>
<dbReference type="SUPFAM" id="SSF55811">
    <property type="entry name" value="Nudix"/>
    <property type="match status" value="1"/>
</dbReference>
<evidence type="ECO:0000256" key="6">
    <source>
        <dbReference type="ARBA" id="ARBA00023211"/>
    </source>
</evidence>
<dbReference type="OrthoDB" id="206213at2759"/>
<name>A0A4Z1P9S3_9PEZI</name>
<keyword evidence="10" id="KW-1185">Reference proteome</keyword>
<dbReference type="GO" id="GO:0046872">
    <property type="term" value="F:metal ion binding"/>
    <property type="evidence" value="ECO:0007669"/>
    <property type="project" value="UniProtKB-KW"/>
</dbReference>
<evidence type="ECO:0000256" key="5">
    <source>
        <dbReference type="ARBA" id="ARBA00022842"/>
    </source>
</evidence>
<dbReference type="Proteomes" id="UP000298493">
    <property type="component" value="Unassembled WGS sequence"/>
</dbReference>